<dbReference type="CDD" id="cd16913">
    <property type="entry name" value="YkuD_like"/>
    <property type="match status" value="1"/>
</dbReference>
<name>A0A1I4RHT6_9BURK</name>
<evidence type="ECO:0000313" key="9">
    <source>
        <dbReference type="EMBL" id="SFM51606.1"/>
    </source>
</evidence>
<comment type="similarity">
    <text evidence="2">Belongs to the YkuD family.</text>
</comment>
<dbReference type="SUPFAM" id="SSF141523">
    <property type="entry name" value="L,D-transpeptidase catalytic domain-like"/>
    <property type="match status" value="1"/>
</dbReference>
<dbReference type="EMBL" id="FOTW01000022">
    <property type="protein sequence ID" value="SFM51606.1"/>
    <property type="molecule type" value="Genomic_DNA"/>
</dbReference>
<dbReference type="Pfam" id="PF01471">
    <property type="entry name" value="PG_binding_1"/>
    <property type="match status" value="1"/>
</dbReference>
<protein>
    <submittedName>
        <fullName evidence="9">Lipoprotein-anchoring transpeptidase ErfK/SrfK</fullName>
    </submittedName>
</protein>
<dbReference type="InterPro" id="IPR002477">
    <property type="entry name" value="Peptidoglycan-bd-like"/>
</dbReference>
<accession>A0A1I4RHT6</accession>
<organism evidence="9 10">
    <name type="scientific">Rugamonas rubra</name>
    <dbReference type="NCBI Taxonomy" id="758825"/>
    <lineage>
        <taxon>Bacteria</taxon>
        <taxon>Pseudomonadati</taxon>
        <taxon>Pseudomonadota</taxon>
        <taxon>Betaproteobacteria</taxon>
        <taxon>Burkholderiales</taxon>
        <taxon>Oxalobacteraceae</taxon>
        <taxon>Telluria group</taxon>
        <taxon>Rugamonas</taxon>
    </lineage>
</organism>
<dbReference type="OrthoDB" id="9787225at2"/>
<dbReference type="InterPro" id="IPR036366">
    <property type="entry name" value="PGBDSf"/>
</dbReference>
<keyword evidence="5 7" id="KW-0573">Peptidoglycan synthesis</keyword>
<dbReference type="InterPro" id="IPR005490">
    <property type="entry name" value="LD_TPept_cat_dom"/>
</dbReference>
<dbReference type="GO" id="GO:0018104">
    <property type="term" value="P:peptidoglycan-protein cross-linking"/>
    <property type="evidence" value="ECO:0007669"/>
    <property type="project" value="TreeGrafter"/>
</dbReference>
<evidence type="ECO:0000256" key="6">
    <source>
        <dbReference type="ARBA" id="ARBA00023316"/>
    </source>
</evidence>
<evidence type="ECO:0000256" key="7">
    <source>
        <dbReference type="PROSITE-ProRule" id="PRU01373"/>
    </source>
</evidence>
<dbReference type="Pfam" id="PF03734">
    <property type="entry name" value="YkuD"/>
    <property type="match status" value="1"/>
</dbReference>
<dbReference type="SUPFAM" id="SSF47090">
    <property type="entry name" value="PGBD-like"/>
    <property type="match status" value="1"/>
</dbReference>
<evidence type="ECO:0000259" key="8">
    <source>
        <dbReference type="PROSITE" id="PS52029"/>
    </source>
</evidence>
<dbReference type="InterPro" id="IPR038063">
    <property type="entry name" value="Transpep_catalytic_dom"/>
</dbReference>
<evidence type="ECO:0000256" key="3">
    <source>
        <dbReference type="ARBA" id="ARBA00022679"/>
    </source>
</evidence>
<dbReference type="STRING" id="758825.SAMN02982985_04340"/>
<dbReference type="GO" id="GO:0005576">
    <property type="term" value="C:extracellular region"/>
    <property type="evidence" value="ECO:0007669"/>
    <property type="project" value="TreeGrafter"/>
</dbReference>
<keyword evidence="10" id="KW-1185">Reference proteome</keyword>
<gene>
    <name evidence="9" type="ORF">SAMN02982985_04340</name>
</gene>
<comment type="pathway">
    <text evidence="1 7">Cell wall biogenesis; peptidoglycan biosynthesis.</text>
</comment>
<feature type="active site" description="Proton donor/acceptor" evidence="7">
    <location>
        <position position="292"/>
    </location>
</feature>
<evidence type="ECO:0000256" key="2">
    <source>
        <dbReference type="ARBA" id="ARBA00005992"/>
    </source>
</evidence>
<evidence type="ECO:0000313" key="10">
    <source>
        <dbReference type="Proteomes" id="UP000199470"/>
    </source>
</evidence>
<keyword evidence="3" id="KW-0808">Transferase</keyword>
<evidence type="ECO:0000256" key="1">
    <source>
        <dbReference type="ARBA" id="ARBA00004752"/>
    </source>
</evidence>
<dbReference type="InterPro" id="IPR036365">
    <property type="entry name" value="PGBD-like_sf"/>
</dbReference>
<dbReference type="AlphaFoldDB" id="A0A1I4RHT6"/>
<dbReference type="GO" id="GO:0071555">
    <property type="term" value="P:cell wall organization"/>
    <property type="evidence" value="ECO:0007669"/>
    <property type="project" value="UniProtKB-UniRule"/>
</dbReference>
<dbReference type="UniPathway" id="UPA00219"/>
<evidence type="ECO:0000256" key="4">
    <source>
        <dbReference type="ARBA" id="ARBA00022960"/>
    </source>
</evidence>
<dbReference type="PANTHER" id="PTHR30582:SF30">
    <property type="entry name" value="BLR4375 PROTEIN"/>
    <property type="match status" value="1"/>
</dbReference>
<dbReference type="PROSITE" id="PS52029">
    <property type="entry name" value="LD_TPASE"/>
    <property type="match status" value="1"/>
</dbReference>
<keyword evidence="4 7" id="KW-0133">Cell shape</keyword>
<dbReference type="InterPro" id="IPR050979">
    <property type="entry name" value="LD-transpeptidase"/>
</dbReference>
<reference evidence="9 10" key="1">
    <citation type="submission" date="2016-10" db="EMBL/GenBank/DDBJ databases">
        <authorList>
            <person name="de Groot N.N."/>
        </authorList>
    </citation>
    <scope>NUCLEOTIDE SEQUENCE [LARGE SCALE GENOMIC DNA]</scope>
    <source>
        <strain evidence="9 10">ATCC 43154</strain>
    </source>
</reference>
<sequence>MALAAVLSGQVLAAPSQSPSPSPSPSPAAADNSLLTFNGLSAAQLSAPVVPKAKGAHVLRAQVLLDRAHYASGEIDAAFGSNLRQAIIGFQKLKQLPLSGVVDAATWALLAADQAPILASYVLSAQDVAGPYVPVPAGMAAKSKLSALGYGSLLEALGERFHCSPALLRRLNPGKTLSRGGEEILVPNVAAAAPLPKAAKILVDSVEGTLTLLDAGGTPFAQFPASTGSAHDPLPSGQWQVRAVAMRPVYQYNPKLFWDAKPGELAAKIEAGPNNPVGVVWIELSKRHYGIHGTPEPANIGKTQSHGCIRLTNWDALAVAKSISAGVVVLLQE</sequence>
<proteinExistence type="inferred from homology"/>
<dbReference type="GO" id="GO:0008360">
    <property type="term" value="P:regulation of cell shape"/>
    <property type="evidence" value="ECO:0007669"/>
    <property type="project" value="UniProtKB-UniRule"/>
</dbReference>
<feature type="domain" description="L,D-TPase catalytic" evidence="8">
    <location>
        <begin position="199"/>
        <end position="332"/>
    </location>
</feature>
<dbReference type="PANTHER" id="PTHR30582">
    <property type="entry name" value="L,D-TRANSPEPTIDASE"/>
    <property type="match status" value="1"/>
</dbReference>
<dbReference type="Gene3D" id="1.10.101.10">
    <property type="entry name" value="PGBD-like superfamily/PGBD"/>
    <property type="match status" value="1"/>
</dbReference>
<dbReference type="Proteomes" id="UP000199470">
    <property type="component" value="Unassembled WGS sequence"/>
</dbReference>
<feature type="active site" description="Nucleophile" evidence="7">
    <location>
        <position position="308"/>
    </location>
</feature>
<dbReference type="Gene3D" id="2.40.440.10">
    <property type="entry name" value="L,D-transpeptidase catalytic domain-like"/>
    <property type="match status" value="1"/>
</dbReference>
<keyword evidence="6 7" id="KW-0961">Cell wall biogenesis/degradation</keyword>
<dbReference type="GO" id="GO:0016740">
    <property type="term" value="F:transferase activity"/>
    <property type="evidence" value="ECO:0007669"/>
    <property type="project" value="UniProtKB-KW"/>
</dbReference>
<keyword evidence="9" id="KW-0449">Lipoprotein</keyword>
<evidence type="ECO:0000256" key="5">
    <source>
        <dbReference type="ARBA" id="ARBA00022984"/>
    </source>
</evidence>
<dbReference type="GO" id="GO:0071972">
    <property type="term" value="F:peptidoglycan L,D-transpeptidase activity"/>
    <property type="evidence" value="ECO:0007669"/>
    <property type="project" value="TreeGrafter"/>
</dbReference>